<dbReference type="GO" id="GO:0005524">
    <property type="term" value="F:ATP binding"/>
    <property type="evidence" value="ECO:0007669"/>
    <property type="project" value="UniProtKB-UniRule"/>
</dbReference>
<keyword evidence="1 6" id="KW-0547">Nucleotide-binding</keyword>
<dbReference type="VEuPathDB" id="TrichDB:TRFO_08625"/>
<dbReference type="SUPFAM" id="SSF52540">
    <property type="entry name" value="P-loop containing nucleoside triphosphate hydrolases"/>
    <property type="match status" value="1"/>
</dbReference>
<dbReference type="CDD" id="cd18787">
    <property type="entry name" value="SF2_C_DEAD"/>
    <property type="match status" value="1"/>
</dbReference>
<evidence type="ECO:0000256" key="8">
    <source>
        <dbReference type="SAM" id="Phobius"/>
    </source>
</evidence>
<dbReference type="Pfam" id="PF00271">
    <property type="entry name" value="Helicase_C"/>
    <property type="match status" value="1"/>
</dbReference>
<keyword evidence="8" id="KW-0472">Membrane</keyword>
<dbReference type="CDD" id="cd17960">
    <property type="entry name" value="DEADc_DDX55"/>
    <property type="match status" value="1"/>
</dbReference>
<dbReference type="Pfam" id="PF13959">
    <property type="entry name" value="CTE_SPB4"/>
    <property type="match status" value="1"/>
</dbReference>
<organism evidence="11 12">
    <name type="scientific">Tritrichomonas foetus</name>
    <dbReference type="NCBI Taxonomy" id="1144522"/>
    <lineage>
        <taxon>Eukaryota</taxon>
        <taxon>Metamonada</taxon>
        <taxon>Parabasalia</taxon>
        <taxon>Tritrichomonadida</taxon>
        <taxon>Tritrichomonadidae</taxon>
        <taxon>Tritrichomonas</taxon>
    </lineage>
</organism>
<evidence type="ECO:0000256" key="6">
    <source>
        <dbReference type="RuleBase" id="RU365068"/>
    </source>
</evidence>
<evidence type="ECO:0000259" key="9">
    <source>
        <dbReference type="PROSITE" id="PS51192"/>
    </source>
</evidence>
<dbReference type="RefSeq" id="XP_068352194.1">
    <property type="nucleotide sequence ID" value="XM_068494402.1"/>
</dbReference>
<gene>
    <name evidence="11" type="ORF">TRFO_08625</name>
</gene>
<feature type="domain" description="Helicase C-terminal" evidence="10">
    <location>
        <begin position="243"/>
        <end position="401"/>
    </location>
</feature>
<keyword evidence="12" id="KW-1185">Reference proteome</keyword>
<dbReference type="EC" id="3.6.4.13" evidence="6"/>
<dbReference type="GO" id="GO:0016787">
    <property type="term" value="F:hydrolase activity"/>
    <property type="evidence" value="ECO:0007669"/>
    <property type="project" value="UniProtKB-KW"/>
</dbReference>
<dbReference type="GO" id="GO:0003724">
    <property type="term" value="F:RNA helicase activity"/>
    <property type="evidence" value="ECO:0007669"/>
    <property type="project" value="UniProtKB-EC"/>
</dbReference>
<comment type="domain">
    <text evidence="6">The Q motif is unique to and characteristic of the DEAD box family of RNA helicases and controls ATP binding and hydrolysis.</text>
</comment>
<evidence type="ECO:0000259" key="10">
    <source>
        <dbReference type="PROSITE" id="PS51194"/>
    </source>
</evidence>
<keyword evidence="4 6" id="KW-0067">ATP-binding</keyword>
<dbReference type="GeneID" id="94829106"/>
<dbReference type="PANTHER" id="PTHR24031">
    <property type="entry name" value="RNA HELICASE"/>
    <property type="match status" value="1"/>
</dbReference>
<dbReference type="InterPro" id="IPR001650">
    <property type="entry name" value="Helicase_C-like"/>
</dbReference>
<feature type="compositionally biased region" description="Basic residues" evidence="7">
    <location>
        <begin position="507"/>
        <end position="519"/>
    </location>
</feature>
<dbReference type="InterPro" id="IPR014001">
    <property type="entry name" value="Helicase_ATP-bd"/>
</dbReference>
<name>A0A1J4JKB5_9EUKA</name>
<dbReference type="PROSITE" id="PS51194">
    <property type="entry name" value="HELICASE_CTER"/>
    <property type="match status" value="1"/>
</dbReference>
<evidence type="ECO:0000256" key="4">
    <source>
        <dbReference type="ARBA" id="ARBA00022840"/>
    </source>
</evidence>
<comment type="caution">
    <text evidence="11">The sequence shown here is derived from an EMBL/GenBank/DDBJ whole genome shotgun (WGS) entry which is preliminary data.</text>
</comment>
<comment type="catalytic activity">
    <reaction evidence="6">
        <text>ATP + H2O = ADP + phosphate + H(+)</text>
        <dbReference type="Rhea" id="RHEA:13065"/>
        <dbReference type="ChEBI" id="CHEBI:15377"/>
        <dbReference type="ChEBI" id="CHEBI:15378"/>
        <dbReference type="ChEBI" id="CHEBI:30616"/>
        <dbReference type="ChEBI" id="CHEBI:43474"/>
        <dbReference type="ChEBI" id="CHEBI:456216"/>
        <dbReference type="EC" id="3.6.4.13"/>
    </reaction>
</comment>
<feature type="compositionally biased region" description="Basic and acidic residues" evidence="7">
    <location>
        <begin position="476"/>
        <end position="489"/>
    </location>
</feature>
<dbReference type="SMART" id="SM00487">
    <property type="entry name" value="DEXDc"/>
    <property type="match status" value="1"/>
</dbReference>
<keyword evidence="8" id="KW-1133">Transmembrane helix</keyword>
<protein>
    <recommendedName>
        <fullName evidence="6">ATP-dependent RNA helicase</fullName>
        <ecNumber evidence="6">3.6.4.13</ecNumber>
    </recommendedName>
</protein>
<keyword evidence="3 6" id="KW-0347">Helicase</keyword>
<evidence type="ECO:0000313" key="11">
    <source>
        <dbReference type="EMBL" id="OHS99057.1"/>
    </source>
</evidence>
<dbReference type="InterPro" id="IPR025313">
    <property type="entry name" value="SPB4-like_CTE"/>
</dbReference>
<dbReference type="AlphaFoldDB" id="A0A1J4JKB5"/>
<keyword evidence="5 6" id="KW-0694">RNA-binding</keyword>
<proteinExistence type="inferred from homology"/>
<accession>A0A1J4JKB5</accession>
<evidence type="ECO:0000256" key="1">
    <source>
        <dbReference type="ARBA" id="ARBA00022741"/>
    </source>
</evidence>
<dbReference type="SMART" id="SM01178">
    <property type="entry name" value="DUF4217"/>
    <property type="match status" value="1"/>
</dbReference>
<sequence length="519" mass="59294">MAKVGPWSDINKTLKDALAPETINSLNELGFPTMTPVQKNVIPLLLNYKDVAVEAITGSGKTLAFLVPTIEFLRKYANQETNELTVLILVPTRELAKQILDVFTQFIQFHPFIKPQLLIGGSNASEDYEIYKQNPPNTLIATPGKLHDFITLLPSTAFRRLELFIVDEADQILKNGMEHHLTAIFQALPKQRRTGLFSATLTQALLKITHAGMRNPVFLRIKNDGATPVELVNFYSIVDPDYKLVQLIEFIKKRTNNQKAIIFVLTGAIVEYFTDILLLFFEGTRPILPLFGQMSQADREKSLNAFRDTDEAILVATDIAARGIDIPDVEWIIQFDAPQDPKMFIHRVGRTARIGNTGNAILFLREDEDTYIDYMTNEKVEMNETEIEIPENADQVLNQIREHAKGNREFYQKGMRAMVSYARAYGEHKLKLILRKKKVDFVALGNSFGLVRLPAMPELKDKEKVAEYNDKYAEYNEPYKNDKPKVEQKPKKKKQLTADEENALYQLRHRKGGFRPHKK</sequence>
<evidence type="ECO:0000256" key="3">
    <source>
        <dbReference type="ARBA" id="ARBA00022806"/>
    </source>
</evidence>
<comment type="similarity">
    <text evidence="6">Belongs to the DEAD box helicase family.</text>
</comment>
<dbReference type="InterPro" id="IPR027417">
    <property type="entry name" value="P-loop_NTPase"/>
</dbReference>
<dbReference type="GO" id="GO:0003723">
    <property type="term" value="F:RNA binding"/>
    <property type="evidence" value="ECO:0007669"/>
    <property type="project" value="UniProtKB-UniRule"/>
</dbReference>
<feature type="domain" description="Helicase ATP-binding" evidence="9">
    <location>
        <begin position="42"/>
        <end position="219"/>
    </location>
</feature>
<feature type="region of interest" description="Disordered" evidence="7">
    <location>
        <begin position="476"/>
        <end position="519"/>
    </location>
</feature>
<dbReference type="Pfam" id="PF00270">
    <property type="entry name" value="DEAD"/>
    <property type="match status" value="1"/>
</dbReference>
<dbReference type="SMART" id="SM00490">
    <property type="entry name" value="HELICc"/>
    <property type="match status" value="1"/>
</dbReference>
<dbReference type="Proteomes" id="UP000179807">
    <property type="component" value="Unassembled WGS sequence"/>
</dbReference>
<evidence type="ECO:0000256" key="5">
    <source>
        <dbReference type="ARBA" id="ARBA00022884"/>
    </source>
</evidence>
<keyword evidence="2 6" id="KW-0378">Hydrolase</keyword>
<evidence type="ECO:0000313" key="12">
    <source>
        <dbReference type="Proteomes" id="UP000179807"/>
    </source>
</evidence>
<comment type="function">
    <text evidence="6">RNA helicase.</text>
</comment>
<evidence type="ECO:0000256" key="2">
    <source>
        <dbReference type="ARBA" id="ARBA00022801"/>
    </source>
</evidence>
<keyword evidence="8" id="KW-0812">Transmembrane</keyword>
<dbReference type="EMBL" id="MLAK01001026">
    <property type="protein sequence ID" value="OHS99057.1"/>
    <property type="molecule type" value="Genomic_DNA"/>
</dbReference>
<evidence type="ECO:0000256" key="7">
    <source>
        <dbReference type="SAM" id="MobiDB-lite"/>
    </source>
</evidence>
<dbReference type="Gene3D" id="3.40.50.300">
    <property type="entry name" value="P-loop containing nucleotide triphosphate hydrolases"/>
    <property type="match status" value="2"/>
</dbReference>
<dbReference type="OrthoDB" id="7396459at2759"/>
<dbReference type="InterPro" id="IPR011545">
    <property type="entry name" value="DEAD/DEAH_box_helicase_dom"/>
</dbReference>
<feature type="transmembrane region" description="Helical" evidence="8">
    <location>
        <begin position="260"/>
        <end position="281"/>
    </location>
</feature>
<dbReference type="PROSITE" id="PS51192">
    <property type="entry name" value="HELICASE_ATP_BIND_1"/>
    <property type="match status" value="1"/>
</dbReference>
<reference evidence="11" key="1">
    <citation type="submission" date="2016-10" db="EMBL/GenBank/DDBJ databases">
        <authorList>
            <person name="Benchimol M."/>
            <person name="Almeida L.G."/>
            <person name="Vasconcelos A.T."/>
            <person name="Perreira-Neves A."/>
            <person name="Rosa I.A."/>
            <person name="Tasca T."/>
            <person name="Bogo M.R."/>
            <person name="de Souza W."/>
        </authorList>
    </citation>
    <scope>NUCLEOTIDE SEQUENCE [LARGE SCALE GENOMIC DNA]</scope>
    <source>
        <strain evidence="11">K</strain>
    </source>
</reference>